<accession>A0A0G3M1I2</accession>
<dbReference type="RefSeq" id="WP_053327781.1">
    <property type="nucleotide sequence ID" value="NZ_CP009928.1"/>
</dbReference>
<evidence type="ECO:0000313" key="1">
    <source>
        <dbReference type="EMBL" id="AKK72734.1"/>
    </source>
</evidence>
<reference evidence="1 2" key="1">
    <citation type="submission" date="2014-11" db="EMBL/GenBank/DDBJ databases">
        <authorList>
            <person name="Park G.-S."/>
            <person name="Hong S.-J."/>
            <person name="Jung B.K."/>
            <person name="Khan A.R."/>
            <person name="Kwak Y."/>
            <person name="Shin J.-H."/>
        </authorList>
    </citation>
    <scope>NUCLEOTIDE SEQUENCE [LARGE SCALE GENOMIC DNA]</scope>
    <source>
        <strain evidence="1 2">DSM 27622</strain>
    </source>
</reference>
<dbReference type="OrthoDB" id="5826911at2"/>
<dbReference type="AlphaFoldDB" id="A0A0G3M1I2"/>
<evidence type="ECO:0000313" key="2">
    <source>
        <dbReference type="Proteomes" id="UP000035213"/>
    </source>
</evidence>
<name>A0A0G3M1I2_CHRGL</name>
<gene>
    <name evidence="1" type="ORF">OK18_08955</name>
</gene>
<proteinExistence type="predicted"/>
<dbReference type="PATRIC" id="fig|1324352.5.peg.1875"/>
<dbReference type="STRING" id="1324352.OK18_08955"/>
<dbReference type="KEGG" id="cgn:OK18_08955"/>
<organism evidence="1 2">
    <name type="scientific">Chryseobacterium gallinarum</name>
    <dbReference type="NCBI Taxonomy" id="1324352"/>
    <lineage>
        <taxon>Bacteria</taxon>
        <taxon>Pseudomonadati</taxon>
        <taxon>Bacteroidota</taxon>
        <taxon>Flavobacteriia</taxon>
        <taxon>Flavobacteriales</taxon>
        <taxon>Weeksellaceae</taxon>
        <taxon>Chryseobacterium group</taxon>
        <taxon>Chryseobacterium</taxon>
    </lineage>
</organism>
<sequence length="294" mass="33764">MKKTFTLFLSGIFIFCFSQKVELKSVTDSSQVFKGEISGIPITLHLNYTGIIDCNQYQHFVEGWYYYDKYQKKIPLTGVYDEGDLLLYYFGKKQQQQAKAFKEKITSPRWVEKTDSIAQKFRPAESFTFKRSVSGHDIQGIFTLGNQPQQAKLYTKNSMIYRYNNYLLLPNNKKINTFDIINRAGGNSLVSTASDSSGNRVLLYFEQVSNFNYCGMCGASDGEKGYRVLYFTKDWNYKNYEQFLTESCRESIYNTISSSSKDAKTLKFSIKKTSSSPGYSFTVDIRNAAITKSK</sequence>
<protein>
    <submittedName>
        <fullName evidence="1">Uncharacterized protein</fullName>
    </submittedName>
</protein>
<dbReference type="EMBL" id="CP009928">
    <property type="protein sequence ID" value="AKK72734.1"/>
    <property type="molecule type" value="Genomic_DNA"/>
</dbReference>
<dbReference type="Proteomes" id="UP000035213">
    <property type="component" value="Chromosome"/>
</dbReference>